<sequence length="388" mass="44666">MKNTTARINVVDALRGFAILGILMMHSLEQFNLFDYPAVENRLLLFSDSVFNNSIPFLFAGKAYAIFALLFGLSFFIQNDNQLQKGKDFRGRFAWRLVLLFGWGVINSIFYTGDVLILFSMLGFLLIITTKLADRTVLILAVFFFLMPLQWGKVIFYLFNAELPLEAQPHVPFYLQTLTVMRSGNFMDMVTGVVNSQLYSFLWWTCQGRVFQVAALFLFGMLIGRRGLFADTEKNIRFWGKTLMISIVCYFPLAGLIPIMNTFVENPNVQHQLSIVLGCYSSFAFLCILISLFVLFYYKSTFRKWLSKLEPYGKMSLTMYISQSVIGGFIFYNWGLGLAKELSVTFSILVGLGIFAIQYTFAYFWLKKHRHGPLEYIWKKATWIGAKK</sequence>
<feature type="transmembrane region" description="Helical" evidence="1">
    <location>
        <begin position="317"/>
        <end position="334"/>
    </location>
</feature>
<feature type="transmembrane region" description="Helical" evidence="1">
    <location>
        <begin position="346"/>
        <end position="366"/>
    </location>
</feature>
<proteinExistence type="predicted"/>
<keyword evidence="1" id="KW-1133">Transmembrane helix</keyword>
<keyword evidence="1" id="KW-0812">Transmembrane</keyword>
<evidence type="ECO:0000259" key="3">
    <source>
        <dbReference type="Pfam" id="PF07786"/>
    </source>
</evidence>
<dbReference type="RefSeq" id="WP_296938982.1">
    <property type="nucleotide sequence ID" value="NZ_LT599032.1"/>
</dbReference>
<evidence type="ECO:0000256" key="1">
    <source>
        <dbReference type="SAM" id="Phobius"/>
    </source>
</evidence>
<reference evidence="4" key="1">
    <citation type="submission" date="2016-04" db="EMBL/GenBank/DDBJ databases">
        <authorList>
            <person name="Evans L.H."/>
            <person name="Alamgir A."/>
            <person name="Owens N."/>
            <person name="Weber N.D."/>
            <person name="Virtaneva K."/>
            <person name="Barbian K."/>
            <person name="Babar A."/>
            <person name="Rosenke K."/>
        </authorList>
    </citation>
    <scope>NUCLEOTIDE SEQUENCE</scope>
    <source>
        <strain evidence="4">86-1</strain>
    </source>
</reference>
<feature type="transmembrane region" description="Helical" evidence="1">
    <location>
        <begin position="243"/>
        <end position="263"/>
    </location>
</feature>
<feature type="transmembrane region" description="Helical" evidence="1">
    <location>
        <begin position="138"/>
        <end position="159"/>
    </location>
</feature>
<dbReference type="InterPro" id="IPR007349">
    <property type="entry name" value="DUF418"/>
</dbReference>
<keyword evidence="1" id="KW-0472">Membrane</keyword>
<evidence type="ECO:0000259" key="2">
    <source>
        <dbReference type="Pfam" id="PF04235"/>
    </source>
</evidence>
<feature type="domain" description="DUF418" evidence="2">
    <location>
        <begin position="224"/>
        <end position="384"/>
    </location>
</feature>
<dbReference type="Pfam" id="PF04235">
    <property type="entry name" value="DUF418"/>
    <property type="match status" value="1"/>
</dbReference>
<dbReference type="EMBL" id="FLUM01000001">
    <property type="protein sequence ID" value="SBV94410.1"/>
    <property type="molecule type" value="Genomic_DNA"/>
</dbReference>
<name>A0A212J4N8_9BACT</name>
<dbReference type="InterPro" id="IPR012429">
    <property type="entry name" value="HGSNAT_cat"/>
</dbReference>
<accession>A0A212J4N8</accession>
<dbReference type="InterPro" id="IPR052529">
    <property type="entry name" value="Bact_Transport_Assoc"/>
</dbReference>
<feature type="transmembrane region" description="Helical" evidence="1">
    <location>
        <begin position="201"/>
        <end position="223"/>
    </location>
</feature>
<organism evidence="4">
    <name type="scientific">uncultured Dysgonomonas sp</name>
    <dbReference type="NCBI Taxonomy" id="206096"/>
    <lineage>
        <taxon>Bacteria</taxon>
        <taxon>Pseudomonadati</taxon>
        <taxon>Bacteroidota</taxon>
        <taxon>Bacteroidia</taxon>
        <taxon>Bacteroidales</taxon>
        <taxon>Dysgonomonadaceae</taxon>
        <taxon>Dysgonomonas</taxon>
        <taxon>environmental samples</taxon>
    </lineage>
</organism>
<feature type="transmembrane region" description="Helical" evidence="1">
    <location>
        <begin position="54"/>
        <end position="77"/>
    </location>
</feature>
<feature type="transmembrane region" description="Helical" evidence="1">
    <location>
        <begin position="93"/>
        <end position="110"/>
    </location>
</feature>
<feature type="transmembrane region" description="Helical" evidence="1">
    <location>
        <begin position="12"/>
        <end position="34"/>
    </location>
</feature>
<dbReference type="PANTHER" id="PTHR30590:SF2">
    <property type="entry name" value="INNER MEMBRANE PROTEIN"/>
    <property type="match status" value="1"/>
</dbReference>
<feature type="domain" description="Heparan-alpha-glucosaminide N-acetyltransferase catalytic" evidence="3">
    <location>
        <begin position="7"/>
        <end position="148"/>
    </location>
</feature>
<feature type="transmembrane region" description="Helical" evidence="1">
    <location>
        <begin position="275"/>
        <end position="297"/>
    </location>
</feature>
<dbReference type="AlphaFoldDB" id="A0A212J4N8"/>
<dbReference type="Pfam" id="PF07786">
    <property type="entry name" value="HGSNAT_cat"/>
    <property type="match status" value="1"/>
</dbReference>
<dbReference type="PANTHER" id="PTHR30590">
    <property type="entry name" value="INNER MEMBRANE PROTEIN"/>
    <property type="match status" value="1"/>
</dbReference>
<evidence type="ECO:0008006" key="5">
    <source>
        <dbReference type="Google" id="ProtNLM"/>
    </source>
</evidence>
<gene>
    <name evidence="4" type="ORF">KL86DYS1_11126</name>
</gene>
<evidence type="ECO:0000313" key="4">
    <source>
        <dbReference type="EMBL" id="SBV94410.1"/>
    </source>
</evidence>
<protein>
    <recommendedName>
        <fullName evidence="5">DUF418 domain-containing protein</fullName>
    </recommendedName>
</protein>